<dbReference type="PANTHER" id="PTHR10949:SF0">
    <property type="entry name" value="LIPOYL SYNTHASE, MITOCHONDRIAL"/>
    <property type="match status" value="1"/>
</dbReference>
<keyword evidence="4 10" id="KW-0949">S-adenosyl-L-methionine</keyword>
<sequence>MFYRGSTALSRRVFSTIAATPTTTPKDDNASSKSVSEAKSDPLHKQIFLQKFRERLANDTTGKNSLENFFDLPEGLPPTAAAIGPLKRGEEPLPPWLKLKVAKGISQRPRFNKIRRSMREKRLATVCEEAKCPNIGECWGGDEEEGTATATIMVMGTHCTRGCRFCSVLTSRKPPPLDPQEPEKVADAVSEMGVDYIVMTMVDRDDLPDGGASHVVRCINTIKEKNPKVLLEALVGDFHGDLKLVEMVATSPLSVYAHNIECVERITPNVRDRRASYRQSLKVLEHVNTFTKGEMLTKSSIMLGLGEKEEEVRQTLRDLRTAGVSAVTLGQYLQPARTRLKVSRYAHPKEFEMWEKEALEMGFLYCASGPMVRSSYRAGEYYIKSILKQRQDAAKTVDPLSSTTTTTTTTLSGSSVDSDNKDSGANSTTSLGN</sequence>
<comment type="subcellular location">
    <subcellularLocation>
        <location evidence="1 10">Mitochondrion</location>
    </subcellularLocation>
</comment>
<evidence type="ECO:0000256" key="9">
    <source>
        <dbReference type="ARBA" id="ARBA00047326"/>
    </source>
</evidence>
<dbReference type="Gene3D" id="3.20.20.70">
    <property type="entry name" value="Aldolase class I"/>
    <property type="match status" value="1"/>
</dbReference>
<dbReference type="Proteomes" id="UP000192257">
    <property type="component" value="Unassembled WGS sequence"/>
</dbReference>
<dbReference type="PANTHER" id="PTHR10949">
    <property type="entry name" value="LIPOYL SYNTHASE"/>
    <property type="match status" value="1"/>
</dbReference>
<dbReference type="SMART" id="SM00729">
    <property type="entry name" value="Elp3"/>
    <property type="match status" value="1"/>
</dbReference>
<evidence type="ECO:0000256" key="5">
    <source>
        <dbReference type="ARBA" id="ARBA00022723"/>
    </source>
</evidence>
<comment type="cofactor">
    <cofactor evidence="10">
        <name>[4Fe-4S] cluster</name>
        <dbReference type="ChEBI" id="CHEBI:49883"/>
    </cofactor>
    <text evidence="10">Binds 2 [4Fe-4S] clusters per subunit. One cluster is coordinated with 3 cysteines and an exchangeable S-adenosyl-L-methionine.</text>
</comment>
<name>A0A1X0P6C6_9TRYP</name>
<dbReference type="UniPathway" id="UPA00538">
    <property type="reaction ID" value="UER00593"/>
</dbReference>
<evidence type="ECO:0000256" key="7">
    <source>
        <dbReference type="ARBA" id="ARBA00023014"/>
    </source>
</evidence>
<dbReference type="InterPro" id="IPR007197">
    <property type="entry name" value="rSAM"/>
</dbReference>
<evidence type="ECO:0000256" key="11">
    <source>
        <dbReference type="SAM" id="MobiDB-lite"/>
    </source>
</evidence>
<evidence type="ECO:0000256" key="1">
    <source>
        <dbReference type="ARBA" id="ARBA00004173"/>
    </source>
</evidence>
<feature type="region of interest" description="Disordered" evidence="11">
    <location>
        <begin position="394"/>
        <end position="433"/>
    </location>
</feature>
<evidence type="ECO:0000256" key="8">
    <source>
        <dbReference type="ARBA" id="ARBA00023128"/>
    </source>
</evidence>
<feature type="binding site" evidence="10">
    <location>
        <position position="159"/>
    </location>
    <ligand>
        <name>[4Fe-4S] cluster</name>
        <dbReference type="ChEBI" id="CHEBI:49883"/>
        <label>2</label>
        <note>4Fe-4S-S-AdoMet</note>
    </ligand>
</feature>
<dbReference type="Pfam" id="PF16881">
    <property type="entry name" value="LIAS_N"/>
    <property type="match status" value="1"/>
</dbReference>
<keyword evidence="6 10" id="KW-0408">Iron</keyword>
<dbReference type="NCBIfam" id="NF009544">
    <property type="entry name" value="PRK12928.1"/>
    <property type="match status" value="1"/>
</dbReference>
<dbReference type="Pfam" id="PF04055">
    <property type="entry name" value="Radical_SAM"/>
    <property type="match status" value="1"/>
</dbReference>
<dbReference type="InterPro" id="IPR031691">
    <property type="entry name" value="LIAS_N"/>
</dbReference>
<dbReference type="SUPFAM" id="SSF102114">
    <property type="entry name" value="Radical SAM enzymes"/>
    <property type="match status" value="1"/>
</dbReference>
<dbReference type="GO" id="GO:0016992">
    <property type="term" value="F:lipoate synthase activity"/>
    <property type="evidence" value="ECO:0007669"/>
    <property type="project" value="UniProtKB-UniRule"/>
</dbReference>
<feature type="binding site" evidence="10">
    <location>
        <position position="127"/>
    </location>
    <ligand>
        <name>[4Fe-4S] cluster</name>
        <dbReference type="ChEBI" id="CHEBI:49883"/>
        <label>1</label>
    </ligand>
</feature>
<dbReference type="RefSeq" id="XP_028886562.1">
    <property type="nucleotide sequence ID" value="XM_029022016.1"/>
</dbReference>
<dbReference type="FunFam" id="3.20.20.70:FF:000306">
    <property type="entry name" value="Lipoyl synthase, mitochondrial"/>
    <property type="match status" value="1"/>
</dbReference>
<keyword evidence="8 10" id="KW-0496">Mitochondrion</keyword>
<dbReference type="InterPro" id="IPR006638">
    <property type="entry name" value="Elp3/MiaA/NifB-like_rSAM"/>
</dbReference>
<dbReference type="CDD" id="cd01335">
    <property type="entry name" value="Radical_SAM"/>
    <property type="match status" value="1"/>
</dbReference>
<evidence type="ECO:0000256" key="4">
    <source>
        <dbReference type="ARBA" id="ARBA00022691"/>
    </source>
</evidence>
<feature type="binding site" evidence="10">
    <location>
        <position position="138"/>
    </location>
    <ligand>
        <name>[4Fe-4S] cluster</name>
        <dbReference type="ChEBI" id="CHEBI:49883"/>
        <label>1</label>
    </ligand>
</feature>
<comment type="caution">
    <text evidence="13">The sequence shown here is derived from an EMBL/GenBank/DDBJ whole genome shotgun (WGS) entry which is preliminary data.</text>
</comment>
<protein>
    <recommendedName>
        <fullName evidence="10">Lipoyl synthase, mitochondrial</fullName>
        <ecNumber evidence="10">2.8.1.8</ecNumber>
    </recommendedName>
    <alternativeName>
        <fullName evidence="10">Lipoate synthase</fullName>
        <shortName evidence="10">LS</shortName>
        <shortName evidence="10">Lip-syn</shortName>
    </alternativeName>
    <alternativeName>
        <fullName evidence="10">Lipoic acid synthase</fullName>
    </alternativeName>
</protein>
<evidence type="ECO:0000256" key="10">
    <source>
        <dbReference type="HAMAP-Rule" id="MF_03123"/>
    </source>
</evidence>
<keyword evidence="14" id="KW-1185">Reference proteome</keyword>
<comment type="function">
    <text evidence="10">Catalyzes the radical-mediated insertion of two sulfur atoms into the C-6 and C-8 positions of the octanoyl moiety bound to the lipoyl domains of lipoate-dependent enzymes, thereby converting the octanoylated domains into lipoylated derivatives.</text>
</comment>
<dbReference type="HAMAP" id="MF_00206">
    <property type="entry name" value="Lipoyl_synth"/>
    <property type="match status" value="1"/>
</dbReference>
<dbReference type="SFLD" id="SFLDG01058">
    <property type="entry name" value="lipoyl_synthase_like"/>
    <property type="match status" value="1"/>
</dbReference>
<feature type="compositionally biased region" description="Basic and acidic residues" evidence="11">
    <location>
        <begin position="25"/>
        <end position="39"/>
    </location>
</feature>
<dbReference type="GO" id="GO:0046872">
    <property type="term" value="F:metal ion binding"/>
    <property type="evidence" value="ECO:0007669"/>
    <property type="project" value="UniProtKB-KW"/>
</dbReference>
<evidence type="ECO:0000256" key="6">
    <source>
        <dbReference type="ARBA" id="ARBA00023004"/>
    </source>
</evidence>
<evidence type="ECO:0000259" key="12">
    <source>
        <dbReference type="PROSITE" id="PS51918"/>
    </source>
</evidence>
<dbReference type="EC" id="2.8.1.8" evidence="10"/>
<feature type="domain" description="Radical SAM core" evidence="12">
    <location>
        <begin position="142"/>
        <end position="364"/>
    </location>
</feature>
<dbReference type="PROSITE" id="PS51918">
    <property type="entry name" value="RADICAL_SAM"/>
    <property type="match status" value="1"/>
</dbReference>
<dbReference type="GO" id="GO:0051539">
    <property type="term" value="F:4 iron, 4 sulfur cluster binding"/>
    <property type="evidence" value="ECO:0007669"/>
    <property type="project" value="UniProtKB-UniRule"/>
</dbReference>
<dbReference type="STRING" id="67003.A0A1X0P6C6"/>
<evidence type="ECO:0000256" key="3">
    <source>
        <dbReference type="ARBA" id="ARBA00022679"/>
    </source>
</evidence>
<dbReference type="InterPro" id="IPR058240">
    <property type="entry name" value="rSAM_sf"/>
</dbReference>
<dbReference type="NCBIfam" id="NF004019">
    <property type="entry name" value="PRK05481.1"/>
    <property type="match status" value="1"/>
</dbReference>
<accession>A0A1X0P6C6</accession>
<keyword evidence="3 10" id="KW-0808">Transferase</keyword>
<dbReference type="OrthoDB" id="3231at2759"/>
<dbReference type="AlphaFoldDB" id="A0A1X0P6C6"/>
<feature type="binding site" evidence="10">
    <location>
        <position position="132"/>
    </location>
    <ligand>
        <name>[4Fe-4S] cluster</name>
        <dbReference type="ChEBI" id="CHEBI:49883"/>
        <label>1</label>
    </ligand>
</feature>
<keyword evidence="2 10" id="KW-0004">4Fe-4S</keyword>
<dbReference type="NCBIfam" id="TIGR00510">
    <property type="entry name" value="lipA"/>
    <property type="match status" value="1"/>
</dbReference>
<dbReference type="SFLD" id="SFLDF00271">
    <property type="entry name" value="lipoyl_synthase"/>
    <property type="match status" value="1"/>
</dbReference>
<dbReference type="InterPro" id="IPR003698">
    <property type="entry name" value="Lipoyl_synth"/>
</dbReference>
<dbReference type="VEuPathDB" id="TriTrypDB:TM35_000032490"/>
<feature type="region of interest" description="Disordered" evidence="11">
    <location>
        <begin position="20"/>
        <end position="39"/>
    </location>
</feature>
<keyword evidence="5 10" id="KW-0479">Metal-binding</keyword>
<evidence type="ECO:0000313" key="13">
    <source>
        <dbReference type="EMBL" id="ORC92496.1"/>
    </source>
</evidence>
<dbReference type="EMBL" id="NBCO01000003">
    <property type="protein sequence ID" value="ORC92496.1"/>
    <property type="molecule type" value="Genomic_DNA"/>
</dbReference>
<comment type="similarity">
    <text evidence="10">Belongs to the radical SAM superfamily. Lipoyl synthase family.</text>
</comment>
<feature type="compositionally biased region" description="Polar residues" evidence="11">
    <location>
        <begin position="423"/>
        <end position="433"/>
    </location>
</feature>
<comment type="pathway">
    <text evidence="10">Protein modification; protein lipoylation via endogenous pathway; protein N(6)-(lipoyl)lysine from octanoyl-[acyl-carrier-protein]: step 2/2.</text>
</comment>
<gene>
    <name evidence="13" type="ORF">TM35_000032490</name>
</gene>
<keyword evidence="7 10" id="KW-0411">Iron-sulfur</keyword>
<feature type="binding site" evidence="10">
    <location>
        <position position="166"/>
    </location>
    <ligand>
        <name>[4Fe-4S] cluster</name>
        <dbReference type="ChEBI" id="CHEBI:49883"/>
        <label>2</label>
        <note>4Fe-4S-S-AdoMet</note>
    </ligand>
</feature>
<proteinExistence type="inferred from homology"/>
<dbReference type="GO" id="GO:0005739">
    <property type="term" value="C:mitochondrion"/>
    <property type="evidence" value="ECO:0007669"/>
    <property type="project" value="UniProtKB-SubCell"/>
</dbReference>
<organism evidence="13 14">
    <name type="scientific">Trypanosoma theileri</name>
    <dbReference type="NCBI Taxonomy" id="67003"/>
    <lineage>
        <taxon>Eukaryota</taxon>
        <taxon>Discoba</taxon>
        <taxon>Euglenozoa</taxon>
        <taxon>Kinetoplastea</taxon>
        <taxon>Metakinetoplastina</taxon>
        <taxon>Trypanosomatida</taxon>
        <taxon>Trypanosomatidae</taxon>
        <taxon>Trypanosoma</taxon>
    </lineage>
</organism>
<comment type="catalytic activity">
    <reaction evidence="9 10">
        <text>[[Fe-S] cluster scaffold protein carrying a second [4Fe-4S](2+) cluster] + N(6)-octanoyl-L-lysyl-[protein] + 2 oxidized [2Fe-2S]-[ferredoxin] + 2 S-adenosyl-L-methionine + 4 H(+) = [[Fe-S] cluster scaffold protein] + N(6)-[(R)-dihydrolipoyl]-L-lysyl-[protein] + 4 Fe(3+) + 2 hydrogen sulfide + 2 5'-deoxyadenosine + 2 L-methionine + 2 reduced [2Fe-2S]-[ferredoxin]</text>
        <dbReference type="Rhea" id="RHEA:16585"/>
        <dbReference type="Rhea" id="RHEA-COMP:9928"/>
        <dbReference type="Rhea" id="RHEA-COMP:10000"/>
        <dbReference type="Rhea" id="RHEA-COMP:10001"/>
        <dbReference type="Rhea" id="RHEA-COMP:10475"/>
        <dbReference type="Rhea" id="RHEA-COMP:14568"/>
        <dbReference type="Rhea" id="RHEA-COMP:14569"/>
        <dbReference type="ChEBI" id="CHEBI:15378"/>
        <dbReference type="ChEBI" id="CHEBI:17319"/>
        <dbReference type="ChEBI" id="CHEBI:29034"/>
        <dbReference type="ChEBI" id="CHEBI:29919"/>
        <dbReference type="ChEBI" id="CHEBI:33722"/>
        <dbReference type="ChEBI" id="CHEBI:33737"/>
        <dbReference type="ChEBI" id="CHEBI:33738"/>
        <dbReference type="ChEBI" id="CHEBI:57844"/>
        <dbReference type="ChEBI" id="CHEBI:59789"/>
        <dbReference type="ChEBI" id="CHEBI:78809"/>
        <dbReference type="ChEBI" id="CHEBI:83100"/>
        <dbReference type="EC" id="2.8.1.8"/>
    </reaction>
</comment>
<reference evidence="13 14" key="1">
    <citation type="submission" date="2017-03" db="EMBL/GenBank/DDBJ databases">
        <title>An alternative strategy for trypanosome survival in the mammalian bloodstream revealed through genome and transcriptome analysis of the ubiquitous bovine parasite Trypanosoma (Megatrypanum) theileri.</title>
        <authorList>
            <person name="Kelly S."/>
            <person name="Ivens A."/>
            <person name="Mott A."/>
            <person name="O'Neill E."/>
            <person name="Emms D."/>
            <person name="Macleod O."/>
            <person name="Voorheis P."/>
            <person name="Matthews J."/>
            <person name="Matthews K."/>
            <person name="Carrington M."/>
        </authorList>
    </citation>
    <scope>NUCLEOTIDE SEQUENCE [LARGE SCALE GENOMIC DNA]</scope>
    <source>
        <strain evidence="13">Edinburgh</strain>
    </source>
</reference>
<dbReference type="SFLD" id="SFLDS00029">
    <property type="entry name" value="Radical_SAM"/>
    <property type="match status" value="1"/>
</dbReference>
<evidence type="ECO:0000256" key="2">
    <source>
        <dbReference type="ARBA" id="ARBA00022485"/>
    </source>
</evidence>
<evidence type="ECO:0000313" key="14">
    <source>
        <dbReference type="Proteomes" id="UP000192257"/>
    </source>
</evidence>
<dbReference type="InterPro" id="IPR013785">
    <property type="entry name" value="Aldolase_TIM"/>
</dbReference>
<feature type="binding site" evidence="10">
    <location>
        <position position="375"/>
    </location>
    <ligand>
        <name>[4Fe-4S] cluster</name>
        <dbReference type="ChEBI" id="CHEBI:49883"/>
        <label>1</label>
    </ligand>
</feature>
<feature type="binding site" evidence="10">
    <location>
        <position position="163"/>
    </location>
    <ligand>
        <name>[4Fe-4S] cluster</name>
        <dbReference type="ChEBI" id="CHEBI:49883"/>
        <label>2</label>
        <note>4Fe-4S-S-AdoMet</note>
    </ligand>
</feature>
<feature type="compositionally biased region" description="Low complexity" evidence="11">
    <location>
        <begin position="400"/>
        <end position="415"/>
    </location>
</feature>
<dbReference type="GeneID" id="39981796"/>
<dbReference type="GO" id="GO:0009249">
    <property type="term" value="P:protein lipoylation"/>
    <property type="evidence" value="ECO:0007669"/>
    <property type="project" value="UniProtKB-UniRule"/>
</dbReference>